<organism evidence="2 3">
    <name type="scientific">Mycena pura</name>
    <dbReference type="NCBI Taxonomy" id="153505"/>
    <lineage>
        <taxon>Eukaryota</taxon>
        <taxon>Fungi</taxon>
        <taxon>Dikarya</taxon>
        <taxon>Basidiomycota</taxon>
        <taxon>Agaricomycotina</taxon>
        <taxon>Agaricomycetes</taxon>
        <taxon>Agaricomycetidae</taxon>
        <taxon>Agaricales</taxon>
        <taxon>Marasmiineae</taxon>
        <taxon>Mycenaceae</taxon>
        <taxon>Mycena</taxon>
    </lineage>
</organism>
<evidence type="ECO:0000313" key="3">
    <source>
        <dbReference type="Proteomes" id="UP001219525"/>
    </source>
</evidence>
<evidence type="ECO:0000313" key="2">
    <source>
        <dbReference type="EMBL" id="KAJ7203537.1"/>
    </source>
</evidence>
<accession>A0AAD6V6I2</accession>
<feature type="compositionally biased region" description="Basic and acidic residues" evidence="1">
    <location>
        <begin position="7"/>
        <end position="22"/>
    </location>
</feature>
<evidence type="ECO:0000256" key="1">
    <source>
        <dbReference type="SAM" id="MobiDB-lite"/>
    </source>
</evidence>
<feature type="region of interest" description="Disordered" evidence="1">
    <location>
        <begin position="1"/>
        <end position="69"/>
    </location>
</feature>
<name>A0AAD6V6I2_9AGAR</name>
<protein>
    <submittedName>
        <fullName evidence="2">Uncharacterized protein</fullName>
    </submittedName>
</protein>
<gene>
    <name evidence="2" type="ORF">GGX14DRAFT_398699</name>
</gene>
<comment type="caution">
    <text evidence="2">The sequence shown here is derived from an EMBL/GenBank/DDBJ whole genome shotgun (WGS) entry which is preliminary data.</text>
</comment>
<dbReference type="EMBL" id="JARJCW010000050">
    <property type="protein sequence ID" value="KAJ7203537.1"/>
    <property type="molecule type" value="Genomic_DNA"/>
</dbReference>
<dbReference type="Proteomes" id="UP001219525">
    <property type="component" value="Unassembled WGS sequence"/>
</dbReference>
<dbReference type="AlphaFoldDB" id="A0AAD6V6I2"/>
<proteinExistence type="predicted"/>
<feature type="compositionally biased region" description="Gly residues" evidence="1">
    <location>
        <begin position="40"/>
        <end position="54"/>
    </location>
</feature>
<feature type="compositionally biased region" description="Low complexity" evidence="1">
    <location>
        <begin position="27"/>
        <end position="39"/>
    </location>
</feature>
<reference evidence="2" key="1">
    <citation type="submission" date="2023-03" db="EMBL/GenBank/DDBJ databases">
        <title>Massive genome expansion in bonnet fungi (Mycena s.s.) driven by repeated elements and novel gene families across ecological guilds.</title>
        <authorList>
            <consortium name="Lawrence Berkeley National Laboratory"/>
            <person name="Harder C.B."/>
            <person name="Miyauchi S."/>
            <person name="Viragh M."/>
            <person name="Kuo A."/>
            <person name="Thoen E."/>
            <person name="Andreopoulos B."/>
            <person name="Lu D."/>
            <person name="Skrede I."/>
            <person name="Drula E."/>
            <person name="Henrissat B."/>
            <person name="Morin E."/>
            <person name="Kohler A."/>
            <person name="Barry K."/>
            <person name="LaButti K."/>
            <person name="Morin E."/>
            <person name="Salamov A."/>
            <person name="Lipzen A."/>
            <person name="Mereny Z."/>
            <person name="Hegedus B."/>
            <person name="Baldrian P."/>
            <person name="Stursova M."/>
            <person name="Weitz H."/>
            <person name="Taylor A."/>
            <person name="Grigoriev I.V."/>
            <person name="Nagy L.G."/>
            <person name="Martin F."/>
            <person name="Kauserud H."/>
        </authorList>
    </citation>
    <scope>NUCLEOTIDE SEQUENCE</scope>
    <source>
        <strain evidence="2">9144</strain>
    </source>
</reference>
<sequence>MPGKTNDVSERRKTPSKDERRLRAQPGVVVTGAGVATAGRHGGAATGTGCGAAAGGVASEPSEGPGVANASAARGDGWVNAGIGDGGCIVNGSDAYLIAASPAADGCETSTGSWSFETAREGGEATTGNKATAGEASVRARTLRASVEGLGERARFRVVPRPSTRERAGTTAVDATGTGAVDATCTGVADATDTALGMVRCPASEPGSRLWNTELSWAVFWVVKVAESSRALPTDQTPKWGPRTIRPLHVRSAETDVRFARKE</sequence>
<keyword evidence="3" id="KW-1185">Reference proteome</keyword>